<dbReference type="InterPro" id="IPR042106">
    <property type="entry name" value="Nuo/plastoQ_OxRdtase_6_NuoJ"/>
</dbReference>
<dbReference type="AlphaFoldDB" id="A0A382R5V4"/>
<evidence type="ECO:0000313" key="2">
    <source>
        <dbReference type="EMBL" id="SVC93124.1"/>
    </source>
</evidence>
<gene>
    <name evidence="2" type="ORF">METZ01_LOCUS345978</name>
</gene>
<organism evidence="2">
    <name type="scientific">marine metagenome</name>
    <dbReference type="NCBI Taxonomy" id="408172"/>
    <lineage>
        <taxon>unclassified sequences</taxon>
        <taxon>metagenomes</taxon>
        <taxon>ecological metagenomes</taxon>
    </lineage>
</organism>
<keyword evidence="1" id="KW-0812">Transmembrane</keyword>
<name>A0A382R5V4_9ZZZZ</name>
<dbReference type="PANTHER" id="PTHR33269">
    <property type="entry name" value="NADH-UBIQUINONE OXIDOREDUCTASE CHAIN 6"/>
    <property type="match status" value="1"/>
</dbReference>
<accession>A0A382R5V4</accession>
<feature type="transmembrane region" description="Helical" evidence="1">
    <location>
        <begin position="6"/>
        <end position="23"/>
    </location>
</feature>
<feature type="transmembrane region" description="Helical" evidence="1">
    <location>
        <begin position="30"/>
        <end position="51"/>
    </location>
</feature>
<protein>
    <recommendedName>
        <fullName evidence="3">NADH-quinone oxidoreductase subunit J</fullName>
    </recommendedName>
</protein>
<dbReference type="EMBL" id="UINC01119359">
    <property type="protein sequence ID" value="SVC93124.1"/>
    <property type="molecule type" value="Genomic_DNA"/>
</dbReference>
<evidence type="ECO:0008006" key="3">
    <source>
        <dbReference type="Google" id="ProtNLM"/>
    </source>
</evidence>
<feature type="transmembrane region" description="Helical" evidence="1">
    <location>
        <begin position="57"/>
        <end position="78"/>
    </location>
</feature>
<dbReference type="Pfam" id="PF00499">
    <property type="entry name" value="Oxidored_q3"/>
    <property type="match status" value="1"/>
</dbReference>
<dbReference type="PANTHER" id="PTHR33269:SF17">
    <property type="entry name" value="NADH-UBIQUINONE OXIDOREDUCTASE CHAIN 6"/>
    <property type="match status" value="1"/>
</dbReference>
<reference evidence="2" key="1">
    <citation type="submission" date="2018-05" db="EMBL/GenBank/DDBJ databases">
        <authorList>
            <person name="Lanie J.A."/>
            <person name="Ng W.-L."/>
            <person name="Kazmierczak K.M."/>
            <person name="Andrzejewski T.M."/>
            <person name="Davidsen T.M."/>
            <person name="Wayne K.J."/>
            <person name="Tettelin H."/>
            <person name="Glass J.I."/>
            <person name="Rusch D."/>
            <person name="Podicherti R."/>
            <person name="Tsui H.-C.T."/>
            <person name="Winkler M.E."/>
        </authorList>
    </citation>
    <scope>NUCLEOTIDE SEQUENCE</scope>
</reference>
<sequence>VTVILFYFIACLAIISALFVVLNRNPVYSAVMLVFCFFSLAALYILLEAYFVAVLEVIVYAGAIMVLFLFVIMLINVGKEMEAPLHKQKGKVIPLVLIITFSLNIILLILWRSEGLNQPNTISSVGGIEAIGQSLFTKYLLPFEIASLLLLVALIGTVYIAKRRSS</sequence>
<feature type="transmembrane region" description="Helical" evidence="1">
    <location>
        <begin position="139"/>
        <end position="161"/>
    </location>
</feature>
<feature type="non-terminal residue" evidence="2">
    <location>
        <position position="1"/>
    </location>
</feature>
<keyword evidence="1" id="KW-0472">Membrane</keyword>
<dbReference type="InterPro" id="IPR001457">
    <property type="entry name" value="NADH_UbQ/plastoQ_OxRdtase_su6"/>
</dbReference>
<evidence type="ECO:0000256" key="1">
    <source>
        <dbReference type="SAM" id="Phobius"/>
    </source>
</evidence>
<proteinExistence type="predicted"/>
<dbReference type="GO" id="GO:0008137">
    <property type="term" value="F:NADH dehydrogenase (ubiquinone) activity"/>
    <property type="evidence" value="ECO:0007669"/>
    <property type="project" value="InterPro"/>
</dbReference>
<feature type="transmembrane region" description="Helical" evidence="1">
    <location>
        <begin position="90"/>
        <end position="111"/>
    </location>
</feature>
<keyword evidence="1" id="KW-1133">Transmembrane helix</keyword>
<dbReference type="Gene3D" id="1.20.120.1200">
    <property type="entry name" value="NADH-ubiquinone/plastoquinone oxidoreductase chain 6, subunit NuoJ"/>
    <property type="match status" value="1"/>
</dbReference>